<evidence type="ECO:0000313" key="2">
    <source>
        <dbReference type="Proteomes" id="UP001595630"/>
    </source>
</evidence>
<dbReference type="CDD" id="cd06357">
    <property type="entry name" value="PBP1_AmiC"/>
    <property type="match status" value="1"/>
</dbReference>
<dbReference type="PANTHER" id="PTHR47628">
    <property type="match status" value="1"/>
</dbReference>
<protein>
    <submittedName>
        <fullName evidence="1">Transporter substrate-binding domain-containing protein</fullName>
    </submittedName>
</protein>
<dbReference type="Proteomes" id="UP001595630">
    <property type="component" value="Unassembled WGS sequence"/>
</dbReference>
<gene>
    <name evidence="1" type="ORF">ACFOMF_18085</name>
</gene>
<accession>A0ABV7TDI2</accession>
<dbReference type="RefSeq" id="WP_386367514.1">
    <property type="nucleotide sequence ID" value="NZ_JBHRXZ010000029.1"/>
</dbReference>
<dbReference type="PANTHER" id="PTHR47628:SF1">
    <property type="entry name" value="ALIPHATIC AMIDASE EXPRESSION-REGULATING PROTEIN"/>
    <property type="match status" value="1"/>
</dbReference>
<evidence type="ECO:0000313" key="1">
    <source>
        <dbReference type="EMBL" id="MFC3609681.1"/>
    </source>
</evidence>
<dbReference type="EMBL" id="JBHRXZ010000029">
    <property type="protein sequence ID" value="MFC3609681.1"/>
    <property type="molecule type" value="Genomic_DNA"/>
</dbReference>
<reference evidence="2" key="1">
    <citation type="journal article" date="2019" name="Int. J. Syst. Evol. Microbiol.">
        <title>The Global Catalogue of Microorganisms (GCM) 10K type strain sequencing project: providing services to taxonomists for standard genome sequencing and annotation.</title>
        <authorList>
            <consortium name="The Broad Institute Genomics Platform"/>
            <consortium name="The Broad Institute Genome Sequencing Center for Infectious Disease"/>
            <person name="Wu L."/>
            <person name="Ma J."/>
        </authorList>
    </citation>
    <scope>NUCLEOTIDE SEQUENCE [LARGE SCALE GENOMIC DNA]</scope>
    <source>
        <strain evidence="2">KCTC 42447</strain>
    </source>
</reference>
<keyword evidence="2" id="KW-1185">Reference proteome</keyword>
<dbReference type="SUPFAM" id="SSF53822">
    <property type="entry name" value="Periplasmic binding protein-like I"/>
    <property type="match status" value="1"/>
</dbReference>
<dbReference type="Gene3D" id="3.40.50.2300">
    <property type="match status" value="2"/>
</dbReference>
<name>A0ABV7TDI2_9GAMM</name>
<comment type="caution">
    <text evidence="1">The sequence shown here is derived from an EMBL/GenBank/DDBJ whole genome shotgun (WGS) entry which is preliminary data.</text>
</comment>
<dbReference type="InterPro" id="IPR039570">
    <property type="entry name" value="AmiC_PBP1"/>
</dbReference>
<dbReference type="Pfam" id="PF13433">
    <property type="entry name" value="Peripla_BP_5"/>
    <property type="match status" value="1"/>
</dbReference>
<organism evidence="1 2">
    <name type="scientific">Stutzerimonas tarimensis</name>
    <dbReference type="NCBI Taxonomy" id="1507735"/>
    <lineage>
        <taxon>Bacteria</taxon>
        <taxon>Pseudomonadati</taxon>
        <taxon>Pseudomonadota</taxon>
        <taxon>Gammaproteobacteria</taxon>
        <taxon>Pseudomonadales</taxon>
        <taxon>Pseudomonadaceae</taxon>
        <taxon>Stutzerimonas</taxon>
    </lineage>
</organism>
<dbReference type="InterPro" id="IPR028082">
    <property type="entry name" value="Peripla_BP_I"/>
</dbReference>
<proteinExistence type="predicted"/>
<sequence>MSNNPILLGGLFSESGPLRDIEVSMRRGTELAIAEVNEQGGIDGRPFQLCQRDPRSKTALYVEHAESLIRDQGINFLLGCYMSRMRKMVLPIVERYNALLFYPVFYEGFEYSENVIYTGSTSHLNNVPLANYMFEHYGKRVLMIGTDYIYPYESNRIMSDLIYEEEGEKLGEYYVPLDACREDYSKLLSHIEKDPPSFIFCTVVGESLGYLYEGYRQLGLTPEELPIASLTTSETEIRRIGAQDVAGHITAASYFQSVDTEANRRAVERHKQMFGEDQVTDMCWEAAYFQVHLLAMAMRRARSERVDMIREILPSLEYQAPQGTIRVNGNNHHTYLHARIGRARPDGQFDILFQTTHNVAPDPYLISPKLGSWATRRRRG</sequence>